<organism evidence="3 4">
    <name type="scientific">Celeribacter indicus</name>
    <dbReference type="NCBI Taxonomy" id="1208324"/>
    <lineage>
        <taxon>Bacteria</taxon>
        <taxon>Pseudomonadati</taxon>
        <taxon>Pseudomonadota</taxon>
        <taxon>Alphaproteobacteria</taxon>
        <taxon>Rhodobacterales</taxon>
        <taxon>Roseobacteraceae</taxon>
        <taxon>Celeribacter</taxon>
    </lineage>
</organism>
<evidence type="ECO:0000313" key="3">
    <source>
        <dbReference type="EMBL" id="AJE46759.1"/>
    </source>
</evidence>
<dbReference type="KEGG" id="cid:P73_2044"/>
<protein>
    <submittedName>
        <fullName evidence="3">ABC transporter substrate-binding protein</fullName>
    </submittedName>
</protein>
<dbReference type="HOGENOM" id="CLU_780082_0_0_5"/>
<evidence type="ECO:0000313" key="4">
    <source>
        <dbReference type="Proteomes" id="UP000031521"/>
    </source>
</evidence>
<feature type="signal peptide" evidence="2">
    <location>
        <begin position="1"/>
        <end position="35"/>
    </location>
</feature>
<dbReference type="PROSITE" id="PS51318">
    <property type="entry name" value="TAT"/>
    <property type="match status" value="1"/>
</dbReference>
<dbReference type="STRING" id="1208324.P73_2044"/>
<dbReference type="SUPFAM" id="SSF53850">
    <property type="entry name" value="Periplasmic binding protein-like II"/>
    <property type="match status" value="1"/>
</dbReference>
<dbReference type="EMBL" id="CP004393">
    <property type="protein sequence ID" value="AJE46759.1"/>
    <property type="molecule type" value="Genomic_DNA"/>
</dbReference>
<accession>A0A0B5DUQ7</accession>
<evidence type="ECO:0000256" key="2">
    <source>
        <dbReference type="SAM" id="SignalP"/>
    </source>
</evidence>
<name>A0A0B5DUQ7_9RHOB</name>
<dbReference type="OrthoDB" id="8673316at2"/>
<dbReference type="PANTHER" id="PTHR30006">
    <property type="entry name" value="THIAMINE-BINDING PERIPLASMIC PROTEIN-RELATED"/>
    <property type="match status" value="1"/>
</dbReference>
<feature type="chain" id="PRO_5002100573" evidence="2">
    <location>
        <begin position="36"/>
        <end position="355"/>
    </location>
</feature>
<dbReference type="Proteomes" id="UP000031521">
    <property type="component" value="Chromosome"/>
</dbReference>
<sequence>MHQLLFHRRAALRGVAALAAALAVAPAVAPVAAHAQEAEIRYDALAEAAKEEGTFVWYDSIGTEQAEQVIAAFRETYPEIEPEFVEVPGAQRLGRVSQESMAGGPTADFLTDAVGAAAALADQGMLREIDWNGLGDMAEGRRILNANMLTTHAAIYVQIYNTNAVSEEDLPTSYEDLTDEAWKGRTGTWARPNGLSSMLSIWDADRLRAFAGELAANDPILYRSGWAAADAIGAGERDLGYFLPHNTVLPTIERGAPLGISLIEPVAVVSLYGFFPKEGDNPNASLLFALWLTSPEGAAVLEEATGRGNPFVEGTQAATLIEGKELASMSAEEEVSKAAEIADIETELGRILQAK</sequence>
<reference evidence="3 4" key="1">
    <citation type="journal article" date="2014" name="Int. J. Syst. Evol. Microbiol.">
        <title>Celeribacter indicus sp. nov., a polycyclic aromatic hydrocarbon-degrading bacterium from deep-sea sediment and reclassification of Huaishuia halophila as Celeribacter halophilus comb. nov.</title>
        <authorList>
            <person name="Lai Q."/>
            <person name="Cao J."/>
            <person name="Yuan J."/>
            <person name="Li F."/>
            <person name="Shao Z."/>
        </authorList>
    </citation>
    <scope>NUCLEOTIDE SEQUENCE [LARGE SCALE GENOMIC DNA]</scope>
    <source>
        <strain evidence="3">P73</strain>
    </source>
</reference>
<keyword evidence="4" id="KW-1185">Reference proteome</keyword>
<dbReference type="PANTHER" id="PTHR30006:SF25">
    <property type="entry name" value="PHOSPHOGLYCERATE TRANSPORT REGULATORY PROTEIN PGTC"/>
    <property type="match status" value="1"/>
</dbReference>
<dbReference type="InterPro" id="IPR006311">
    <property type="entry name" value="TAT_signal"/>
</dbReference>
<proteinExistence type="predicted"/>
<gene>
    <name evidence="3" type="ORF">P73_2044</name>
</gene>
<evidence type="ECO:0000256" key="1">
    <source>
        <dbReference type="ARBA" id="ARBA00022729"/>
    </source>
</evidence>
<dbReference type="AlphaFoldDB" id="A0A0B5DUQ7"/>
<dbReference type="Gene3D" id="3.40.190.10">
    <property type="entry name" value="Periplasmic binding protein-like II"/>
    <property type="match status" value="2"/>
</dbReference>
<keyword evidence="1 2" id="KW-0732">Signal</keyword>
<dbReference type="Pfam" id="PF13416">
    <property type="entry name" value="SBP_bac_8"/>
    <property type="match status" value="1"/>
</dbReference>
<dbReference type="InterPro" id="IPR006059">
    <property type="entry name" value="SBP"/>
</dbReference>
<dbReference type="GO" id="GO:0030288">
    <property type="term" value="C:outer membrane-bounded periplasmic space"/>
    <property type="evidence" value="ECO:0007669"/>
    <property type="project" value="TreeGrafter"/>
</dbReference>
<dbReference type="RefSeq" id="WP_043869500.1">
    <property type="nucleotide sequence ID" value="NZ_CP004393.1"/>
</dbReference>